<protein>
    <submittedName>
        <fullName evidence="1">8173_t:CDS:1</fullName>
    </submittedName>
</protein>
<evidence type="ECO:0000313" key="2">
    <source>
        <dbReference type="Proteomes" id="UP000789706"/>
    </source>
</evidence>
<evidence type="ECO:0000313" key="1">
    <source>
        <dbReference type="EMBL" id="CAG8510275.1"/>
    </source>
</evidence>
<reference evidence="1" key="1">
    <citation type="submission" date="2021-06" db="EMBL/GenBank/DDBJ databases">
        <authorList>
            <person name="Kallberg Y."/>
            <person name="Tangrot J."/>
            <person name="Rosling A."/>
        </authorList>
    </citation>
    <scope>NUCLEOTIDE SEQUENCE</scope>
    <source>
        <strain evidence="1">AZ414A</strain>
    </source>
</reference>
<name>A0A9N8ZXA1_9GLOM</name>
<accession>A0A9N8ZXA1</accession>
<gene>
    <name evidence="1" type="ORF">DEBURN_LOCUS5137</name>
</gene>
<proteinExistence type="predicted"/>
<dbReference type="OrthoDB" id="2318560at2759"/>
<dbReference type="EMBL" id="CAJVPK010000437">
    <property type="protein sequence ID" value="CAG8510275.1"/>
    <property type="molecule type" value="Genomic_DNA"/>
</dbReference>
<keyword evidence="2" id="KW-1185">Reference proteome</keyword>
<comment type="caution">
    <text evidence="1">The sequence shown here is derived from an EMBL/GenBank/DDBJ whole genome shotgun (WGS) entry which is preliminary data.</text>
</comment>
<sequence length="127" mass="14549">MSQEAVYCPASHSSTRIIYDKRKNYIRIESGYCKLCNKEHFSQEFGTWSSGNVLIDINIKQSIEDIMNKMTFEISNTHSSKNEKMSPNLENGPRFSDVAIVMEAENSTTHIKDRLQNAKSPYSNADY</sequence>
<dbReference type="AlphaFoldDB" id="A0A9N8ZXA1"/>
<organism evidence="1 2">
    <name type="scientific">Diversispora eburnea</name>
    <dbReference type="NCBI Taxonomy" id="1213867"/>
    <lineage>
        <taxon>Eukaryota</taxon>
        <taxon>Fungi</taxon>
        <taxon>Fungi incertae sedis</taxon>
        <taxon>Mucoromycota</taxon>
        <taxon>Glomeromycotina</taxon>
        <taxon>Glomeromycetes</taxon>
        <taxon>Diversisporales</taxon>
        <taxon>Diversisporaceae</taxon>
        <taxon>Diversispora</taxon>
    </lineage>
</organism>
<dbReference type="Proteomes" id="UP000789706">
    <property type="component" value="Unassembled WGS sequence"/>
</dbReference>